<reference evidence="1 3" key="1">
    <citation type="submission" date="2016-10" db="EMBL/GenBank/DDBJ databases">
        <title>Draft genome sequences of four alkaliphilic bacteria belonging to the Anaerobacillus genus.</title>
        <authorList>
            <person name="Bassil N.M."/>
            <person name="Lloyd J.R."/>
        </authorList>
    </citation>
    <scope>NUCLEOTIDE SEQUENCE [LARGE SCALE GENOMIC DNA]</scope>
    <source>
        <strain evidence="1 3">NB2006</strain>
    </source>
</reference>
<dbReference type="RefSeq" id="WP_071317246.1">
    <property type="nucleotide sequence ID" value="NZ_CP063356.2"/>
</dbReference>
<dbReference type="KEGG" id="aia:AWH56_005900"/>
<dbReference type="Proteomes" id="UP000180175">
    <property type="component" value="Chromosome"/>
</dbReference>
<protein>
    <submittedName>
        <fullName evidence="1">Uncharacterized protein</fullName>
    </submittedName>
</protein>
<organism evidence="1 3">
    <name type="scientific">Anaerobacillus isosaccharinicus</name>
    <dbReference type="NCBI Taxonomy" id="1532552"/>
    <lineage>
        <taxon>Bacteria</taxon>
        <taxon>Bacillati</taxon>
        <taxon>Bacillota</taxon>
        <taxon>Bacilli</taxon>
        <taxon>Bacillales</taxon>
        <taxon>Bacillaceae</taxon>
        <taxon>Anaerobacillus</taxon>
    </lineage>
</organism>
<keyword evidence="3" id="KW-1185">Reference proteome</keyword>
<dbReference type="OrthoDB" id="2885943at2"/>
<name>A0A1S2LUK9_9BACI</name>
<accession>A0A1S2LUK9</accession>
<dbReference type="EMBL" id="LQXD01000107">
    <property type="protein sequence ID" value="OIJ15347.1"/>
    <property type="molecule type" value="Genomic_DNA"/>
</dbReference>
<dbReference type="AlphaFoldDB" id="A0A1S2LUK9"/>
<proteinExistence type="predicted"/>
<dbReference type="EMBL" id="CP063356">
    <property type="protein sequence ID" value="QOY37170.1"/>
    <property type="molecule type" value="Genomic_DNA"/>
</dbReference>
<reference evidence="2 3" key="2">
    <citation type="journal article" date="2017" name="Genome Announc.">
        <title>Draft Genome Sequences of Four Alkaliphilic Bacteria Belonging to the Anaerobacillus Genus.</title>
        <authorList>
            <person name="Bassil N.M."/>
            <person name="Lloyd J.R."/>
        </authorList>
    </citation>
    <scope>NUCLEOTIDE SEQUENCE [LARGE SCALE GENOMIC DNA]</scope>
    <source>
        <strain evidence="2 3">NB2006</strain>
    </source>
</reference>
<evidence type="ECO:0000313" key="1">
    <source>
        <dbReference type="EMBL" id="OIJ15347.1"/>
    </source>
</evidence>
<reference evidence="2 3" key="3">
    <citation type="journal article" date="2019" name="Int. J. Syst. Evol. Microbiol.">
        <title>Anaerobacillus isosaccharinicus sp. nov., an alkaliphilic bacterium which degrades isosaccharinic acid.</title>
        <authorList>
            <person name="Bassil N.M."/>
            <person name="Lloyd J.R."/>
        </authorList>
    </citation>
    <scope>NUCLEOTIDE SEQUENCE [LARGE SCALE GENOMIC DNA]</scope>
    <source>
        <strain evidence="2 3">NB2006</strain>
    </source>
</reference>
<gene>
    <name evidence="2" type="ORF">AWH56_005900</name>
    <name evidence="1" type="ORF">AWH56_11590</name>
</gene>
<evidence type="ECO:0000313" key="3">
    <source>
        <dbReference type="Proteomes" id="UP000180175"/>
    </source>
</evidence>
<sequence length="76" mass="8726">MKPIKVDNIDLKKIIQSGNSYIQVGHQKFLLMEVENAKEADCYEVTDPEEEKQLLKALNEQNPILSEDEINRILGL</sequence>
<reference evidence="2" key="4">
    <citation type="submission" date="2020-10" db="EMBL/GenBank/DDBJ databases">
        <authorList>
            <person name="Bassil N.M."/>
            <person name="Lloyd J.R."/>
        </authorList>
    </citation>
    <scope>NUCLEOTIDE SEQUENCE</scope>
    <source>
        <strain evidence="2">NB2006</strain>
    </source>
</reference>
<evidence type="ECO:0000313" key="2">
    <source>
        <dbReference type="EMBL" id="QOY37170.1"/>
    </source>
</evidence>